<dbReference type="EMBL" id="JBBPBN010000243">
    <property type="protein sequence ID" value="KAK8971664.1"/>
    <property type="molecule type" value="Genomic_DNA"/>
</dbReference>
<evidence type="ECO:0000313" key="1">
    <source>
        <dbReference type="EMBL" id="KAK8971664.1"/>
    </source>
</evidence>
<gene>
    <name evidence="1" type="ORF">V6N11_073294</name>
</gene>
<name>A0ABR2N697_9ROSI</name>
<accession>A0ABR2N697</accession>
<organism evidence="1 2">
    <name type="scientific">Hibiscus sabdariffa</name>
    <name type="common">roselle</name>
    <dbReference type="NCBI Taxonomy" id="183260"/>
    <lineage>
        <taxon>Eukaryota</taxon>
        <taxon>Viridiplantae</taxon>
        <taxon>Streptophyta</taxon>
        <taxon>Embryophyta</taxon>
        <taxon>Tracheophyta</taxon>
        <taxon>Spermatophyta</taxon>
        <taxon>Magnoliopsida</taxon>
        <taxon>eudicotyledons</taxon>
        <taxon>Gunneridae</taxon>
        <taxon>Pentapetalae</taxon>
        <taxon>rosids</taxon>
        <taxon>malvids</taxon>
        <taxon>Malvales</taxon>
        <taxon>Malvaceae</taxon>
        <taxon>Malvoideae</taxon>
        <taxon>Hibiscus</taxon>
    </lineage>
</organism>
<comment type="caution">
    <text evidence="1">The sequence shown here is derived from an EMBL/GenBank/DDBJ whole genome shotgun (WGS) entry which is preliminary data.</text>
</comment>
<evidence type="ECO:0000313" key="2">
    <source>
        <dbReference type="Proteomes" id="UP001396334"/>
    </source>
</evidence>
<dbReference type="Proteomes" id="UP001396334">
    <property type="component" value="Unassembled WGS sequence"/>
</dbReference>
<keyword evidence="2" id="KW-1185">Reference proteome</keyword>
<sequence length="185" mass="20721">MSSRSLTWNQAVYKQACTDAIEAQHNTTKRPKTYHIAMAEPSIQKHGDVTVKIRNDSGHTISLVSIKVWKGHNHAEPFLTIKNGDVGEITIDASQAALVFNIEHDDGISWVLVWNTPIGPIGKVFTHIVKQPVDWDRIRNENDVLGKSDHEVVKFGYKAGIKYDPNLVSSSATIYAYIEKFILPN</sequence>
<reference evidence="1 2" key="1">
    <citation type="journal article" date="2024" name="G3 (Bethesda)">
        <title>Genome assembly of Hibiscus sabdariffa L. provides insights into metabolisms of medicinal natural products.</title>
        <authorList>
            <person name="Kim T."/>
        </authorList>
    </citation>
    <scope>NUCLEOTIDE SEQUENCE [LARGE SCALE GENOMIC DNA]</scope>
    <source>
        <strain evidence="1">TK-2024</strain>
        <tissue evidence="1">Old leaves</tissue>
    </source>
</reference>
<proteinExistence type="predicted"/>
<protein>
    <submittedName>
        <fullName evidence="1">Uncharacterized protein</fullName>
    </submittedName>
</protein>